<name>A0A9E7C0I5_9ACTN</name>
<evidence type="ECO:0000313" key="1">
    <source>
        <dbReference type="EMBL" id="UGS35654.1"/>
    </source>
</evidence>
<accession>A0A9E7C0I5</accession>
<gene>
    <name evidence="1" type="ORF">DSM104329_02049</name>
</gene>
<reference evidence="1" key="1">
    <citation type="journal article" date="2022" name="Int. J. Syst. Evol. Microbiol.">
        <title>Pseudomonas aegrilactucae sp. nov. and Pseudomonas morbosilactucae sp. nov., pathogens causing bacterial rot of lettuce in Japan.</title>
        <authorList>
            <person name="Sawada H."/>
            <person name="Fujikawa T."/>
            <person name="Satou M."/>
        </authorList>
    </citation>
    <scope>NUCLEOTIDE SEQUENCE</scope>
    <source>
        <strain evidence="1">0166_1</strain>
    </source>
</reference>
<dbReference type="KEGG" id="sbae:DSM104329_02049"/>
<organism evidence="1 2">
    <name type="scientific">Capillimicrobium parvum</name>
    <dbReference type="NCBI Taxonomy" id="2884022"/>
    <lineage>
        <taxon>Bacteria</taxon>
        <taxon>Bacillati</taxon>
        <taxon>Actinomycetota</taxon>
        <taxon>Thermoleophilia</taxon>
        <taxon>Solirubrobacterales</taxon>
        <taxon>Capillimicrobiaceae</taxon>
        <taxon>Capillimicrobium</taxon>
    </lineage>
</organism>
<evidence type="ECO:0000313" key="2">
    <source>
        <dbReference type="Proteomes" id="UP001162834"/>
    </source>
</evidence>
<protein>
    <submittedName>
        <fullName evidence="1">Uncharacterized protein</fullName>
    </submittedName>
</protein>
<sequence>MCPVCFLKLNVRKEVVDPLSDEPVGYMTMTETTFEPLELTGDEQEQIGRCKSIERVLADGTTVKARAALWRVAAGADGTPRPVYEAAA</sequence>
<keyword evidence="2" id="KW-1185">Reference proteome</keyword>
<dbReference type="Proteomes" id="UP001162834">
    <property type="component" value="Chromosome"/>
</dbReference>
<dbReference type="EMBL" id="CP087164">
    <property type="protein sequence ID" value="UGS35654.1"/>
    <property type="molecule type" value="Genomic_DNA"/>
</dbReference>
<dbReference type="AlphaFoldDB" id="A0A9E7C0I5"/>
<proteinExistence type="predicted"/>